<organism evidence="2 3">
    <name type="scientific">Acetobacter oeni</name>
    <dbReference type="NCBI Taxonomy" id="304077"/>
    <lineage>
        <taxon>Bacteria</taxon>
        <taxon>Pseudomonadati</taxon>
        <taxon>Pseudomonadota</taxon>
        <taxon>Alphaproteobacteria</taxon>
        <taxon>Acetobacterales</taxon>
        <taxon>Acetobacteraceae</taxon>
        <taxon>Acetobacter</taxon>
    </lineage>
</organism>
<dbReference type="RefSeq" id="WP_261766021.1">
    <property type="nucleotide sequence ID" value="NZ_BJYG01000057.1"/>
</dbReference>
<comment type="caution">
    <text evidence="2">The sequence shown here is derived from an EMBL/GenBank/DDBJ whole genome shotgun (WGS) entry which is preliminary data.</text>
</comment>
<keyword evidence="1" id="KW-0472">Membrane</keyword>
<gene>
    <name evidence="2" type="ORF">AOE01nite_30750</name>
</gene>
<proteinExistence type="predicted"/>
<keyword evidence="3" id="KW-1185">Reference proteome</keyword>
<keyword evidence="1" id="KW-1133">Transmembrane helix</keyword>
<name>A0A511XPG7_9PROT</name>
<evidence type="ECO:0000313" key="2">
    <source>
        <dbReference type="EMBL" id="GEN64851.1"/>
    </source>
</evidence>
<dbReference type="Pfam" id="PF20228">
    <property type="entry name" value="DUF6587"/>
    <property type="match status" value="1"/>
</dbReference>
<dbReference type="EMBL" id="BJYG01000057">
    <property type="protein sequence ID" value="GEN64851.1"/>
    <property type="molecule type" value="Genomic_DNA"/>
</dbReference>
<dbReference type="InterPro" id="IPR046494">
    <property type="entry name" value="DUF6587"/>
</dbReference>
<evidence type="ECO:0000256" key="1">
    <source>
        <dbReference type="SAM" id="Phobius"/>
    </source>
</evidence>
<accession>A0A511XPG7</accession>
<feature type="transmembrane region" description="Helical" evidence="1">
    <location>
        <begin position="6"/>
        <end position="23"/>
    </location>
</feature>
<sequence length="77" mass="7687">MIEVLIVGVLVVACGLYWLGRLAPSVTRGLWRGTGRVLDVVHAPVPVRQAVAGRAGSTSAGGCGGCKGCGKDGGGCH</sequence>
<dbReference type="Proteomes" id="UP000321746">
    <property type="component" value="Unassembled WGS sequence"/>
</dbReference>
<protein>
    <submittedName>
        <fullName evidence="2">Uncharacterized protein</fullName>
    </submittedName>
</protein>
<keyword evidence="1" id="KW-0812">Transmembrane</keyword>
<evidence type="ECO:0000313" key="3">
    <source>
        <dbReference type="Proteomes" id="UP000321746"/>
    </source>
</evidence>
<dbReference type="AlphaFoldDB" id="A0A511XPG7"/>
<reference evidence="2 3" key="1">
    <citation type="submission" date="2019-07" db="EMBL/GenBank/DDBJ databases">
        <title>Whole genome shotgun sequence of Acetobacter oeni NBRC 105207.</title>
        <authorList>
            <person name="Hosoyama A."/>
            <person name="Uohara A."/>
            <person name="Ohji S."/>
            <person name="Ichikawa N."/>
        </authorList>
    </citation>
    <scope>NUCLEOTIDE SEQUENCE [LARGE SCALE GENOMIC DNA]</scope>
    <source>
        <strain evidence="2 3">NBRC 105207</strain>
    </source>
</reference>